<dbReference type="EMBL" id="JBBPBN010000031">
    <property type="protein sequence ID" value="KAK9004437.1"/>
    <property type="molecule type" value="Genomic_DNA"/>
</dbReference>
<sequence length="73" mass="8216">MEVSYPFNRTRLSEPNPAQLVDQPSTQVRGPAPLSPGIRSRNEEKKRWASPLLAELVRRKKEMGSSPMQPSSL</sequence>
<proteinExistence type="predicted"/>
<dbReference type="Proteomes" id="UP001396334">
    <property type="component" value="Unassembled WGS sequence"/>
</dbReference>
<gene>
    <name evidence="2" type="ORF">V6N11_002237</name>
</gene>
<name>A0ABR2QUU9_9ROSI</name>
<evidence type="ECO:0000313" key="3">
    <source>
        <dbReference type="Proteomes" id="UP001396334"/>
    </source>
</evidence>
<comment type="caution">
    <text evidence="2">The sequence shown here is derived from an EMBL/GenBank/DDBJ whole genome shotgun (WGS) entry which is preliminary data.</text>
</comment>
<reference evidence="2 3" key="1">
    <citation type="journal article" date="2024" name="G3 (Bethesda)">
        <title>Genome assembly of Hibiscus sabdariffa L. provides insights into metabolisms of medicinal natural products.</title>
        <authorList>
            <person name="Kim T."/>
        </authorList>
    </citation>
    <scope>NUCLEOTIDE SEQUENCE [LARGE SCALE GENOMIC DNA]</scope>
    <source>
        <strain evidence="2">TK-2024</strain>
        <tissue evidence="2">Old leaves</tissue>
    </source>
</reference>
<feature type="region of interest" description="Disordered" evidence="1">
    <location>
        <begin position="1"/>
        <end position="46"/>
    </location>
</feature>
<accession>A0ABR2QUU9</accession>
<evidence type="ECO:0000256" key="1">
    <source>
        <dbReference type="SAM" id="MobiDB-lite"/>
    </source>
</evidence>
<organism evidence="2 3">
    <name type="scientific">Hibiscus sabdariffa</name>
    <name type="common">roselle</name>
    <dbReference type="NCBI Taxonomy" id="183260"/>
    <lineage>
        <taxon>Eukaryota</taxon>
        <taxon>Viridiplantae</taxon>
        <taxon>Streptophyta</taxon>
        <taxon>Embryophyta</taxon>
        <taxon>Tracheophyta</taxon>
        <taxon>Spermatophyta</taxon>
        <taxon>Magnoliopsida</taxon>
        <taxon>eudicotyledons</taxon>
        <taxon>Gunneridae</taxon>
        <taxon>Pentapetalae</taxon>
        <taxon>rosids</taxon>
        <taxon>malvids</taxon>
        <taxon>Malvales</taxon>
        <taxon>Malvaceae</taxon>
        <taxon>Malvoideae</taxon>
        <taxon>Hibiscus</taxon>
    </lineage>
</organism>
<evidence type="ECO:0000313" key="2">
    <source>
        <dbReference type="EMBL" id="KAK9004437.1"/>
    </source>
</evidence>
<keyword evidence="3" id="KW-1185">Reference proteome</keyword>
<protein>
    <submittedName>
        <fullName evidence="2">Uncharacterized protein</fullName>
    </submittedName>
</protein>